<keyword evidence="1" id="KW-0805">Transcription regulation</keyword>
<organism evidence="5 6">
    <name type="scientific">Amnibacterium flavum</name>
    <dbReference type="NCBI Taxonomy" id="2173173"/>
    <lineage>
        <taxon>Bacteria</taxon>
        <taxon>Bacillati</taxon>
        <taxon>Actinomycetota</taxon>
        <taxon>Actinomycetes</taxon>
        <taxon>Micrococcales</taxon>
        <taxon>Microbacteriaceae</taxon>
        <taxon>Amnibacterium</taxon>
    </lineage>
</organism>
<dbReference type="InterPro" id="IPR009057">
    <property type="entry name" value="Homeodomain-like_sf"/>
</dbReference>
<dbReference type="InterPro" id="IPR018060">
    <property type="entry name" value="HTH_AraC"/>
</dbReference>
<dbReference type="InterPro" id="IPR050204">
    <property type="entry name" value="AraC_XylS_family_regulators"/>
</dbReference>
<dbReference type="SMART" id="SM00342">
    <property type="entry name" value="HTH_ARAC"/>
    <property type="match status" value="1"/>
</dbReference>
<dbReference type="PRINTS" id="PR00032">
    <property type="entry name" value="HTHARAC"/>
</dbReference>
<evidence type="ECO:0000313" key="5">
    <source>
        <dbReference type="EMBL" id="PVZ94305.1"/>
    </source>
</evidence>
<name>A0A2V1HP54_9MICO</name>
<dbReference type="PANTHER" id="PTHR46796:SF6">
    <property type="entry name" value="ARAC SUBFAMILY"/>
    <property type="match status" value="1"/>
</dbReference>
<evidence type="ECO:0000256" key="3">
    <source>
        <dbReference type="ARBA" id="ARBA00023163"/>
    </source>
</evidence>
<dbReference type="InterPro" id="IPR018062">
    <property type="entry name" value="HTH_AraC-typ_CS"/>
</dbReference>
<keyword evidence="3" id="KW-0804">Transcription</keyword>
<dbReference type="InterPro" id="IPR020449">
    <property type="entry name" value="Tscrpt_reg_AraC-type_HTH"/>
</dbReference>
<dbReference type="PANTHER" id="PTHR46796">
    <property type="entry name" value="HTH-TYPE TRANSCRIPTIONAL ACTIVATOR RHAS-RELATED"/>
    <property type="match status" value="1"/>
</dbReference>
<keyword evidence="2" id="KW-0238">DNA-binding</keyword>
<evidence type="ECO:0000256" key="2">
    <source>
        <dbReference type="ARBA" id="ARBA00023125"/>
    </source>
</evidence>
<dbReference type="GO" id="GO:0003700">
    <property type="term" value="F:DNA-binding transcription factor activity"/>
    <property type="evidence" value="ECO:0007669"/>
    <property type="project" value="InterPro"/>
</dbReference>
<gene>
    <name evidence="5" type="ORF">DDQ50_11260</name>
</gene>
<dbReference type="Pfam" id="PF14525">
    <property type="entry name" value="AraC_binding_2"/>
    <property type="match status" value="1"/>
</dbReference>
<proteinExistence type="predicted"/>
<evidence type="ECO:0000259" key="4">
    <source>
        <dbReference type="PROSITE" id="PS01124"/>
    </source>
</evidence>
<comment type="caution">
    <text evidence="5">The sequence shown here is derived from an EMBL/GenBank/DDBJ whole genome shotgun (WGS) entry which is preliminary data.</text>
</comment>
<dbReference type="InterPro" id="IPR035418">
    <property type="entry name" value="AraC-bd_2"/>
</dbReference>
<evidence type="ECO:0000256" key="1">
    <source>
        <dbReference type="ARBA" id="ARBA00023015"/>
    </source>
</evidence>
<dbReference type="PROSITE" id="PS01124">
    <property type="entry name" value="HTH_ARAC_FAMILY_2"/>
    <property type="match status" value="1"/>
</dbReference>
<dbReference type="Proteomes" id="UP000244893">
    <property type="component" value="Unassembled WGS sequence"/>
</dbReference>
<evidence type="ECO:0000313" key="6">
    <source>
        <dbReference type="Proteomes" id="UP000244893"/>
    </source>
</evidence>
<dbReference type="EMBL" id="QEOP01000002">
    <property type="protein sequence ID" value="PVZ94305.1"/>
    <property type="molecule type" value="Genomic_DNA"/>
</dbReference>
<dbReference type="Gene3D" id="1.10.10.60">
    <property type="entry name" value="Homeodomain-like"/>
    <property type="match status" value="1"/>
</dbReference>
<dbReference type="AlphaFoldDB" id="A0A2V1HP54"/>
<dbReference type="OrthoDB" id="9799345at2"/>
<keyword evidence="6" id="KW-1185">Reference proteome</keyword>
<protein>
    <recommendedName>
        <fullName evidence="4">HTH araC/xylS-type domain-containing protein</fullName>
    </recommendedName>
</protein>
<dbReference type="Pfam" id="PF12833">
    <property type="entry name" value="HTH_18"/>
    <property type="match status" value="1"/>
</dbReference>
<dbReference type="GO" id="GO:0043565">
    <property type="term" value="F:sequence-specific DNA binding"/>
    <property type="evidence" value="ECO:0007669"/>
    <property type="project" value="InterPro"/>
</dbReference>
<dbReference type="PROSITE" id="PS00041">
    <property type="entry name" value="HTH_ARAC_FAMILY_1"/>
    <property type="match status" value="1"/>
</dbReference>
<accession>A0A2V1HP54</accession>
<dbReference type="RefSeq" id="WP_116756817.1">
    <property type="nucleotide sequence ID" value="NZ_JBHUEX010000001.1"/>
</dbReference>
<dbReference type="SUPFAM" id="SSF46689">
    <property type="entry name" value="Homeodomain-like"/>
    <property type="match status" value="1"/>
</dbReference>
<sequence>MTASIEIDDLPRTDRVEFLRQHMLAARTPLELRPNGAESVVVRARATPLSDEVSLLSTAGSGAAVHRTAAMARADAEPAVVLSLLTGGRSTVAQGGSAVLQRPGELVIYETSTPYAITFESGSARHSLTVSRSVLDLPERAFGAHHAEHLDRRDPVVASVTAFLHGLAVSARTMTLDQQRIMGPAAIAMTRALLLETSGTHRADDSQSLDARLLAYLERHFARQDLSAAELAAAHGISERTLYASLARNGIGLRRWLRERRLRAAAAMLVDPAWRTASISTIAHRWGFADHAHFSRTFRERYGVTPSDYRAG</sequence>
<feature type="domain" description="HTH araC/xylS-type" evidence="4">
    <location>
        <begin position="211"/>
        <end position="312"/>
    </location>
</feature>
<reference evidence="5 6" key="1">
    <citation type="submission" date="2018-05" db="EMBL/GenBank/DDBJ databases">
        <title>Amnibacterium sp. M8JJ-5, whole genome shotgun sequence.</title>
        <authorList>
            <person name="Tuo L."/>
        </authorList>
    </citation>
    <scope>NUCLEOTIDE SEQUENCE [LARGE SCALE GENOMIC DNA]</scope>
    <source>
        <strain evidence="5 6">M8JJ-5</strain>
    </source>
</reference>